<evidence type="ECO:0000313" key="2">
    <source>
        <dbReference type="EMBL" id="GGG16901.1"/>
    </source>
</evidence>
<reference evidence="2" key="2">
    <citation type="submission" date="2020-09" db="EMBL/GenBank/DDBJ databases">
        <authorList>
            <person name="Sun Q."/>
            <person name="Sedlacek I."/>
        </authorList>
    </citation>
    <scope>NUCLEOTIDE SEQUENCE</scope>
    <source>
        <strain evidence="2">CCM 7905</strain>
    </source>
</reference>
<comment type="caution">
    <text evidence="2">The sequence shown here is derived from an EMBL/GenBank/DDBJ whole genome shotgun (WGS) entry which is preliminary data.</text>
</comment>
<feature type="compositionally biased region" description="Low complexity" evidence="1">
    <location>
        <begin position="54"/>
        <end position="76"/>
    </location>
</feature>
<dbReference type="Proteomes" id="UP000654257">
    <property type="component" value="Unassembled WGS sequence"/>
</dbReference>
<accession>A0A917G0P9</accession>
<proteinExistence type="predicted"/>
<evidence type="ECO:0000313" key="3">
    <source>
        <dbReference type="Proteomes" id="UP000654257"/>
    </source>
</evidence>
<name>A0A917G0P9_9NOCA</name>
<keyword evidence="3" id="KW-1185">Reference proteome</keyword>
<evidence type="ECO:0000256" key="1">
    <source>
        <dbReference type="SAM" id="MobiDB-lite"/>
    </source>
</evidence>
<feature type="region of interest" description="Disordered" evidence="1">
    <location>
        <begin position="1"/>
        <end position="89"/>
    </location>
</feature>
<reference evidence="2" key="1">
    <citation type="journal article" date="2014" name="Int. J. Syst. Evol. Microbiol.">
        <title>Complete genome sequence of Corynebacterium casei LMG S-19264T (=DSM 44701T), isolated from a smear-ripened cheese.</title>
        <authorList>
            <consortium name="US DOE Joint Genome Institute (JGI-PGF)"/>
            <person name="Walter F."/>
            <person name="Albersmeier A."/>
            <person name="Kalinowski J."/>
            <person name="Ruckert C."/>
        </authorList>
    </citation>
    <scope>NUCLEOTIDE SEQUENCE</scope>
    <source>
        <strain evidence="2">CCM 7905</strain>
    </source>
</reference>
<dbReference type="EMBL" id="BMCU01000003">
    <property type="protein sequence ID" value="GGG16901.1"/>
    <property type="molecule type" value="Genomic_DNA"/>
</dbReference>
<protein>
    <submittedName>
        <fullName evidence="2">Uncharacterized protein</fullName>
    </submittedName>
</protein>
<gene>
    <name evidence="2" type="ORF">GCM10007304_33810</name>
</gene>
<organism evidence="2 3">
    <name type="scientific">Rhodococcoides trifolii</name>
    <dbReference type="NCBI Taxonomy" id="908250"/>
    <lineage>
        <taxon>Bacteria</taxon>
        <taxon>Bacillati</taxon>
        <taxon>Actinomycetota</taxon>
        <taxon>Actinomycetes</taxon>
        <taxon>Mycobacteriales</taxon>
        <taxon>Nocardiaceae</taxon>
        <taxon>Rhodococcoides</taxon>
    </lineage>
</organism>
<dbReference type="AlphaFoldDB" id="A0A917G0P9"/>
<sequence>MSNGPGVPLTGIKVGKTPAHRSTRTPTTAVPPQPSSEGDDMTTSSDQISEHALPGSSSAPATNGSSSGSNGAYGAGRHPSPDRRTAMGIASIRIAGRLTQNEIASRDSRPLDASTGPDELLQLLGEYLTSGGLQSPELHVRSNGTTVVLDLQNPAKGFR</sequence>